<evidence type="ECO:0000313" key="8">
    <source>
        <dbReference type="Proteomes" id="UP001165590"/>
    </source>
</evidence>
<gene>
    <name evidence="7" type="ORF">K3769_39765</name>
</gene>
<dbReference type="CDD" id="cd03784">
    <property type="entry name" value="GT1_Gtf-like"/>
    <property type="match status" value="1"/>
</dbReference>
<evidence type="ECO:0000256" key="1">
    <source>
        <dbReference type="ARBA" id="ARBA00006962"/>
    </source>
</evidence>
<comment type="caution">
    <text evidence="7">The sequence shown here is derived from an EMBL/GenBank/DDBJ whole genome shotgun (WGS) entry which is preliminary data.</text>
</comment>
<keyword evidence="8" id="KW-1185">Reference proteome</keyword>
<organism evidence="7 8">
    <name type="scientific">Streptomyces ortus</name>
    <dbReference type="NCBI Taxonomy" id="2867268"/>
    <lineage>
        <taxon>Bacteria</taxon>
        <taxon>Bacillati</taxon>
        <taxon>Actinomycetota</taxon>
        <taxon>Actinomycetes</taxon>
        <taxon>Kitasatosporales</taxon>
        <taxon>Streptomycetaceae</taxon>
        <taxon>Streptomyces</taxon>
    </lineage>
</organism>
<keyword evidence="2" id="KW-0328">Glycosyltransferase</keyword>
<dbReference type="Pfam" id="PF06722">
    <property type="entry name" value="EryCIII-like_C"/>
    <property type="match status" value="1"/>
</dbReference>
<comment type="similarity">
    <text evidence="1">Belongs to the glycosyltransferase 28 family.</text>
</comment>
<feature type="signal peptide" evidence="4">
    <location>
        <begin position="1"/>
        <end position="23"/>
    </location>
</feature>
<dbReference type="Gene3D" id="3.40.50.2000">
    <property type="entry name" value="Glycogen Phosphorylase B"/>
    <property type="match status" value="2"/>
</dbReference>
<protein>
    <submittedName>
        <fullName evidence="7">Glycosyltransferase</fullName>
    </submittedName>
</protein>
<evidence type="ECO:0000256" key="4">
    <source>
        <dbReference type="SAM" id="SignalP"/>
    </source>
</evidence>
<evidence type="ECO:0000259" key="5">
    <source>
        <dbReference type="Pfam" id="PF06722"/>
    </source>
</evidence>
<dbReference type="InterPro" id="IPR010610">
    <property type="entry name" value="EryCIII-like_C"/>
</dbReference>
<feature type="domain" description="Erythromycin biosynthesis protein CIII-like C-terminal" evidence="5">
    <location>
        <begin position="243"/>
        <end position="380"/>
    </location>
</feature>
<dbReference type="InterPro" id="IPR002213">
    <property type="entry name" value="UDP_glucos_trans"/>
</dbReference>
<dbReference type="Proteomes" id="UP001165590">
    <property type="component" value="Unassembled WGS sequence"/>
</dbReference>
<dbReference type="PANTHER" id="PTHR48050:SF13">
    <property type="entry name" value="STEROL 3-BETA-GLUCOSYLTRANSFERASE UGT80A2"/>
    <property type="match status" value="1"/>
</dbReference>
<sequence length="397" mass="41681">MRILFVAGGSAATVFALAPLATAARGAGHEVIMASVGDIVPVVAGVGLPAVSMTASPISDFIYKDRDGAPVTPPADPAEQPAFTGRWFGRMAAATLDALTHLAHDWRPDVVVGGTMMYAAGLLARRLGVPYVRHAWDAVEATLIDPGAEDELRPELDLFGLPGLPAPDLFIDVCPPSLRPADAAPAHPMACLPANTQRELQPWMYTRGKRPRVCVTAGSRVANDDGTEYLRQAYEFLRTLALDVAALDAEVVIAAPENVAADLRAELDDVHAGWVPLDVVLRTCDLLVGHAGGVTTLNAMHAGVPQLLLPQWGILGPPTRRLADYGAAITLTPAEATRERLAESCRALLTEPSYTTRATALAQEISAMPPPAELVGALEEVVTATAGSTVARGGITP</sequence>
<evidence type="ECO:0000256" key="3">
    <source>
        <dbReference type="ARBA" id="ARBA00022679"/>
    </source>
</evidence>
<dbReference type="SUPFAM" id="SSF53756">
    <property type="entry name" value="UDP-Glycosyltransferase/glycogen phosphorylase"/>
    <property type="match status" value="1"/>
</dbReference>
<dbReference type="EMBL" id="JAIFZO010000002">
    <property type="protein sequence ID" value="MCX4238807.1"/>
    <property type="molecule type" value="Genomic_DNA"/>
</dbReference>
<dbReference type="Pfam" id="PF21036">
    <property type="entry name" value="EryCIII-like_N"/>
    <property type="match status" value="1"/>
</dbReference>
<accession>A0ABT3VFT2</accession>
<evidence type="ECO:0000256" key="2">
    <source>
        <dbReference type="ARBA" id="ARBA00022676"/>
    </source>
</evidence>
<keyword evidence="4" id="KW-0732">Signal</keyword>
<evidence type="ECO:0000259" key="6">
    <source>
        <dbReference type="Pfam" id="PF21036"/>
    </source>
</evidence>
<dbReference type="PANTHER" id="PTHR48050">
    <property type="entry name" value="STEROL 3-BETA-GLUCOSYLTRANSFERASE"/>
    <property type="match status" value="1"/>
</dbReference>
<feature type="chain" id="PRO_5046507330" evidence="4">
    <location>
        <begin position="24"/>
        <end position="397"/>
    </location>
</feature>
<dbReference type="InterPro" id="IPR050426">
    <property type="entry name" value="Glycosyltransferase_28"/>
</dbReference>
<feature type="domain" description="Erythromycin biosynthesis protein CIII-like N-terminal" evidence="6">
    <location>
        <begin position="23"/>
        <end position="218"/>
    </location>
</feature>
<evidence type="ECO:0000313" key="7">
    <source>
        <dbReference type="EMBL" id="MCX4238807.1"/>
    </source>
</evidence>
<dbReference type="InterPro" id="IPR048284">
    <property type="entry name" value="EryCIII-like_N"/>
</dbReference>
<reference evidence="7" key="1">
    <citation type="journal article" date="2022" name="bioRxiv">
        <title>Discovery and biosynthetic assessment of Streptomyces ortus sp nov. isolated from a deep-sea sponge.</title>
        <authorList>
            <person name="Williams S.E."/>
        </authorList>
    </citation>
    <scope>NUCLEOTIDE SEQUENCE</scope>
    <source>
        <strain evidence="7">A15ISP2-DRY2</strain>
    </source>
</reference>
<keyword evidence="3" id="KW-0808">Transferase</keyword>
<name>A0ABT3VFT2_9ACTN</name>
<dbReference type="RefSeq" id="WP_267031068.1">
    <property type="nucleotide sequence ID" value="NZ_JAIFZO010000002.1"/>
</dbReference>
<proteinExistence type="inferred from homology"/>